<dbReference type="Pfam" id="PF02582">
    <property type="entry name" value="DUF155"/>
    <property type="match status" value="1"/>
</dbReference>
<dbReference type="PANTHER" id="PTHR16255">
    <property type="entry name" value="REQUIRED FOR MEIOTIC NUCLEAR DIVISION PROTEIN 1 HOMOLOG"/>
    <property type="match status" value="1"/>
</dbReference>
<keyword evidence="5" id="KW-1185">Reference proteome</keyword>
<dbReference type="InterPro" id="IPR051624">
    <property type="entry name" value="RMD1/Sad1-interacting"/>
</dbReference>
<dbReference type="GeneID" id="54487145"/>
<dbReference type="GO" id="GO:0070131">
    <property type="term" value="P:positive regulation of mitochondrial translation"/>
    <property type="evidence" value="ECO:0007669"/>
    <property type="project" value="TreeGrafter"/>
</dbReference>
<dbReference type="PANTHER" id="PTHR16255:SF1">
    <property type="entry name" value="REQUIRED FOR MEIOTIC NUCLEAR DIVISION PROTEIN 1 HOMOLOG"/>
    <property type="match status" value="1"/>
</dbReference>
<protein>
    <submittedName>
        <fullName evidence="4">DUF155-domain-containing protein</fullName>
    </submittedName>
</protein>
<dbReference type="InterPro" id="IPR003734">
    <property type="entry name" value="DUF155"/>
</dbReference>
<sequence length="406" mass="46323">MEFYIYTGDSEQSKGKPKARKVTQATSSLRSPAVAAANRLRHGYISKRGNTRYIDPDVETKQVNAYCATEKYNLSVVVRLLQREGYTLDPYQTGLHREVVHFRMTYFLSHVPGESGKEPTDIGDVFIFPSGTVVTWNIPTREGRLFVESKLSSAIDKRLPSVPMETEEFNYLEDPSRENSTIVGDTILLGTKPPAQPADTPLSADEIALASETDTTLAKIAYSSGLARSTKLAVLENQLDTAFDDTRPIIAKLSEGTKLPFTRKFIIAKIGDILNLRAQLNLYSDLTDPLPDYFWDSRHDLGLERYYHDIGHALDINDRIELLNKKINYTQEIAGILREQLSERHGIRLEWTIIILITIEVFFELYRMYKEYRESHDLKSTENMLRRYLETAGDGLDEWEKNGRIN</sequence>
<evidence type="ECO:0000313" key="4">
    <source>
        <dbReference type="EMBL" id="KAF2758212.1"/>
    </source>
</evidence>
<organism evidence="4 5">
    <name type="scientific">Pseudovirgaria hyperparasitica</name>
    <dbReference type="NCBI Taxonomy" id="470096"/>
    <lineage>
        <taxon>Eukaryota</taxon>
        <taxon>Fungi</taxon>
        <taxon>Dikarya</taxon>
        <taxon>Ascomycota</taxon>
        <taxon>Pezizomycotina</taxon>
        <taxon>Dothideomycetes</taxon>
        <taxon>Dothideomycetes incertae sedis</taxon>
        <taxon>Acrospermales</taxon>
        <taxon>Acrospermaceae</taxon>
        <taxon>Pseudovirgaria</taxon>
    </lineage>
</organism>
<dbReference type="RefSeq" id="XP_033600663.1">
    <property type="nucleotide sequence ID" value="XM_033746091.1"/>
</dbReference>
<proteinExistence type="inferred from homology"/>
<name>A0A6A6W5Q5_9PEZI</name>
<evidence type="ECO:0000256" key="1">
    <source>
        <dbReference type="ARBA" id="ARBA00008306"/>
    </source>
</evidence>
<reference evidence="4" key="1">
    <citation type="journal article" date="2020" name="Stud. Mycol.">
        <title>101 Dothideomycetes genomes: a test case for predicting lifestyles and emergence of pathogens.</title>
        <authorList>
            <person name="Haridas S."/>
            <person name="Albert R."/>
            <person name="Binder M."/>
            <person name="Bloem J."/>
            <person name="Labutti K."/>
            <person name="Salamov A."/>
            <person name="Andreopoulos B."/>
            <person name="Baker S."/>
            <person name="Barry K."/>
            <person name="Bills G."/>
            <person name="Bluhm B."/>
            <person name="Cannon C."/>
            <person name="Castanera R."/>
            <person name="Culley D."/>
            <person name="Daum C."/>
            <person name="Ezra D."/>
            <person name="Gonzalez J."/>
            <person name="Henrissat B."/>
            <person name="Kuo A."/>
            <person name="Liang C."/>
            <person name="Lipzen A."/>
            <person name="Lutzoni F."/>
            <person name="Magnuson J."/>
            <person name="Mondo S."/>
            <person name="Nolan M."/>
            <person name="Ohm R."/>
            <person name="Pangilinan J."/>
            <person name="Park H.-J."/>
            <person name="Ramirez L."/>
            <person name="Alfaro M."/>
            <person name="Sun H."/>
            <person name="Tritt A."/>
            <person name="Yoshinaga Y."/>
            <person name="Zwiers L.-H."/>
            <person name="Turgeon B."/>
            <person name="Goodwin S."/>
            <person name="Spatafora J."/>
            <person name="Crous P."/>
            <person name="Grigoriev I."/>
        </authorList>
    </citation>
    <scope>NUCLEOTIDE SEQUENCE</scope>
    <source>
        <strain evidence="4">CBS 121739</strain>
    </source>
</reference>
<comment type="similarity">
    <text evidence="1">Belongs to the RMD1/sif2 family.</text>
</comment>
<evidence type="ECO:0000256" key="2">
    <source>
        <dbReference type="SAM" id="MobiDB-lite"/>
    </source>
</evidence>
<evidence type="ECO:0000259" key="3">
    <source>
        <dbReference type="Pfam" id="PF02582"/>
    </source>
</evidence>
<evidence type="ECO:0000313" key="5">
    <source>
        <dbReference type="Proteomes" id="UP000799437"/>
    </source>
</evidence>
<dbReference type="OrthoDB" id="242766at2759"/>
<gene>
    <name evidence="4" type="ORF">EJ05DRAFT_493100</name>
</gene>
<feature type="domain" description="DUF155" evidence="3">
    <location>
        <begin position="125"/>
        <end position="324"/>
    </location>
</feature>
<dbReference type="EMBL" id="ML996572">
    <property type="protein sequence ID" value="KAF2758212.1"/>
    <property type="molecule type" value="Genomic_DNA"/>
</dbReference>
<dbReference type="GO" id="GO:0005739">
    <property type="term" value="C:mitochondrion"/>
    <property type="evidence" value="ECO:0007669"/>
    <property type="project" value="UniProtKB-ARBA"/>
</dbReference>
<feature type="region of interest" description="Disordered" evidence="2">
    <location>
        <begin position="1"/>
        <end position="27"/>
    </location>
</feature>
<dbReference type="Proteomes" id="UP000799437">
    <property type="component" value="Unassembled WGS sequence"/>
</dbReference>
<accession>A0A6A6W5Q5</accession>
<dbReference type="AlphaFoldDB" id="A0A6A6W5Q5"/>